<dbReference type="GO" id="GO:0005829">
    <property type="term" value="C:cytosol"/>
    <property type="evidence" value="ECO:0007669"/>
    <property type="project" value="TreeGrafter"/>
</dbReference>
<evidence type="ECO:0000259" key="2">
    <source>
        <dbReference type="Pfam" id="PF00651"/>
    </source>
</evidence>
<dbReference type="PANTHER" id="PTHR23312:SF8">
    <property type="entry name" value="ARMADILLO REPEAT-CONTAINING PROTEIN 5"/>
    <property type="match status" value="1"/>
</dbReference>
<feature type="region of interest" description="Disordered" evidence="1">
    <location>
        <begin position="406"/>
        <end position="461"/>
    </location>
</feature>
<dbReference type="Pfam" id="PF24768">
    <property type="entry name" value="ARM_ARMC5"/>
    <property type="match status" value="1"/>
</dbReference>
<feature type="domain" description="BTB" evidence="2">
    <location>
        <begin position="684"/>
        <end position="782"/>
    </location>
</feature>
<feature type="region of interest" description="Disordered" evidence="1">
    <location>
        <begin position="366"/>
        <end position="388"/>
    </location>
</feature>
<dbReference type="InterPro" id="IPR016024">
    <property type="entry name" value="ARM-type_fold"/>
</dbReference>
<dbReference type="Gene3D" id="1.25.10.10">
    <property type="entry name" value="Leucine-rich Repeat Variant"/>
    <property type="match status" value="1"/>
</dbReference>
<name>A0AAW0ZMB4_9HYME</name>
<dbReference type="PANTHER" id="PTHR23312">
    <property type="entry name" value="ARMC5 ARMADILLO REPEAT-CONTAINING -RELATED"/>
    <property type="match status" value="1"/>
</dbReference>
<dbReference type="AlphaFoldDB" id="A0AAW0ZMB4"/>
<evidence type="ECO:0000313" key="4">
    <source>
        <dbReference type="EMBL" id="KAK9297823.1"/>
    </source>
</evidence>
<feature type="compositionally biased region" description="Low complexity" evidence="1">
    <location>
        <begin position="406"/>
        <end position="416"/>
    </location>
</feature>
<evidence type="ECO:0008006" key="6">
    <source>
        <dbReference type="Google" id="ProtNLM"/>
    </source>
</evidence>
<dbReference type="InterPro" id="IPR000225">
    <property type="entry name" value="Armadillo"/>
</dbReference>
<organism evidence="4 5">
    <name type="scientific">Tetragonisca angustula</name>
    <dbReference type="NCBI Taxonomy" id="166442"/>
    <lineage>
        <taxon>Eukaryota</taxon>
        <taxon>Metazoa</taxon>
        <taxon>Ecdysozoa</taxon>
        <taxon>Arthropoda</taxon>
        <taxon>Hexapoda</taxon>
        <taxon>Insecta</taxon>
        <taxon>Pterygota</taxon>
        <taxon>Neoptera</taxon>
        <taxon>Endopterygota</taxon>
        <taxon>Hymenoptera</taxon>
        <taxon>Apocrita</taxon>
        <taxon>Aculeata</taxon>
        <taxon>Apoidea</taxon>
        <taxon>Anthophila</taxon>
        <taxon>Apidae</taxon>
        <taxon>Tetragonisca</taxon>
    </lineage>
</organism>
<dbReference type="InterPro" id="IPR000210">
    <property type="entry name" value="BTB/POZ_dom"/>
</dbReference>
<feature type="domain" description="ARMC5-like ARM-repeats" evidence="3">
    <location>
        <begin position="61"/>
        <end position="352"/>
    </location>
</feature>
<dbReference type="InterPro" id="IPR011333">
    <property type="entry name" value="SKP1/BTB/POZ_sf"/>
</dbReference>
<sequence length="854" mass="96281">MAERQDGPVLQELLKYIKLESKSGILSCLVRLKNDSKCYKQFAKDGGLGILVNLLHYHNTQIVNMTLSILANVCMNSDAREKVKGSKIASRVVSIIKHIKLGNNIHCRACRLIGNLSESDYHAKSLCEVGAIQALVDLLQLDTYMQTYLMGVRAIRNIWSIYEGSREEILESGVIFRITSLLVLAKEKSETDKKYMELIETCLKAMCAFLSTLDPRVGEQLRGEKDIQGYKSIVQCCDMHNKVAIRCLYNLCQIAECRPILGNFGAIESFIVLIKDHSELSKETLVSLCLFCREAVNRARVRMGSGLELMLSLLKDIENEKYHPMLLHALAQFVYDEPSITIMVKNGLLDVLVTRLKKMAIEANEKTNVSKKRENDSPPNKQTELKYNKTNLGRFSSDYYRDDWSPGSATSVSSSPPSTPPLPFYDSIENDENTEDNYSPVCSDTEVMDNEDEPQEEVESLKSWKSVTIEVEESQNVEKENKSSGCTYTWEYGNIWTLVLLSRLSHSNDPIDRLADPTTIGPLLAYIRHAKNLRASRILNRIIRNGAYLVPLLKQGFVFEAQTLCGSEHYTRQLCALAETGGAIGELTSILLRGEEAHKLVIAVSIPFLIKSRDILKSLLNNHGGLQLIFHILSDQQHVLYENAIWSICRLASTLEIQPEIIEKCQVTETSSTDFPRVYDNHPKPATVTFELDDGTTVDACRQTLCQKSDAFSAMLEGNFSESGKKRVKLRNTSKEGLNTLLLAANGATFENRTIESLLDAVLLADKFLMADISDILTESSISKLNYKNFSRAWNWARMNSCHELKSCCVKRFLTAQMTKPERVQAFQDFSTTGSFHEFLDEVRKIINNVLCQR</sequence>
<gene>
    <name evidence="4" type="ORF">QLX08_008588</name>
</gene>
<proteinExistence type="predicted"/>
<dbReference type="InterPro" id="IPR011989">
    <property type="entry name" value="ARM-like"/>
</dbReference>
<evidence type="ECO:0000256" key="1">
    <source>
        <dbReference type="SAM" id="MobiDB-lite"/>
    </source>
</evidence>
<evidence type="ECO:0000259" key="3">
    <source>
        <dbReference type="Pfam" id="PF24768"/>
    </source>
</evidence>
<protein>
    <recommendedName>
        <fullName evidence="6">Armadillo repeat-containing protein 5</fullName>
    </recommendedName>
</protein>
<dbReference type="Gene3D" id="3.30.710.10">
    <property type="entry name" value="Potassium Channel Kv1.1, Chain A"/>
    <property type="match status" value="1"/>
</dbReference>
<reference evidence="4 5" key="1">
    <citation type="submission" date="2024-05" db="EMBL/GenBank/DDBJ databases">
        <title>The nuclear and mitochondrial genome assemblies of Tetragonisca angustula (Apidae: Meliponini), a tiny yet remarkable pollinator in the Neotropics.</title>
        <authorList>
            <person name="Ferrari R."/>
            <person name="Ricardo P.C."/>
            <person name="Dias F.C."/>
            <person name="Araujo N.S."/>
            <person name="Soares D.O."/>
            <person name="Zhou Q.-S."/>
            <person name="Zhu C.-D."/>
            <person name="Coutinho L."/>
            <person name="Airas M.C."/>
            <person name="Batista T.M."/>
        </authorList>
    </citation>
    <scope>NUCLEOTIDE SEQUENCE [LARGE SCALE GENOMIC DNA]</scope>
    <source>
        <strain evidence="4">ASF017062</strain>
        <tissue evidence="4">Abdomen</tissue>
    </source>
</reference>
<dbReference type="InterPro" id="IPR055445">
    <property type="entry name" value="ARM_ARMC5"/>
</dbReference>
<accession>A0AAW0ZMB4</accession>
<dbReference type="SMART" id="SM00185">
    <property type="entry name" value="ARM"/>
    <property type="match status" value="4"/>
</dbReference>
<feature type="compositionally biased region" description="Acidic residues" evidence="1">
    <location>
        <begin position="446"/>
        <end position="458"/>
    </location>
</feature>
<dbReference type="EMBL" id="JAWNGG020000184">
    <property type="protein sequence ID" value="KAK9297823.1"/>
    <property type="molecule type" value="Genomic_DNA"/>
</dbReference>
<dbReference type="Pfam" id="PF00651">
    <property type="entry name" value="BTB"/>
    <property type="match status" value="1"/>
</dbReference>
<dbReference type="SUPFAM" id="SSF54695">
    <property type="entry name" value="POZ domain"/>
    <property type="match status" value="1"/>
</dbReference>
<dbReference type="Proteomes" id="UP001432146">
    <property type="component" value="Unassembled WGS sequence"/>
</dbReference>
<comment type="caution">
    <text evidence="4">The sequence shown here is derived from an EMBL/GenBank/DDBJ whole genome shotgun (WGS) entry which is preliminary data.</text>
</comment>
<evidence type="ECO:0000313" key="5">
    <source>
        <dbReference type="Proteomes" id="UP001432146"/>
    </source>
</evidence>
<dbReference type="GO" id="GO:0009653">
    <property type="term" value="P:anatomical structure morphogenesis"/>
    <property type="evidence" value="ECO:0007669"/>
    <property type="project" value="TreeGrafter"/>
</dbReference>
<keyword evidence="5" id="KW-1185">Reference proteome</keyword>
<dbReference type="SUPFAM" id="SSF48371">
    <property type="entry name" value="ARM repeat"/>
    <property type="match status" value="1"/>
</dbReference>